<dbReference type="SMART" id="SM00389">
    <property type="entry name" value="HOX"/>
    <property type="match status" value="1"/>
</dbReference>
<keyword evidence="8" id="KW-0804">Transcription</keyword>
<evidence type="ECO:0000256" key="1">
    <source>
        <dbReference type="ARBA" id="ARBA00004123"/>
    </source>
</evidence>
<evidence type="ECO:0000256" key="9">
    <source>
        <dbReference type="ARBA" id="ARBA00023242"/>
    </source>
</evidence>
<dbReference type="InterPro" id="IPR016233">
    <property type="entry name" value="Homeobox_Pitx/unc30"/>
</dbReference>
<evidence type="ECO:0000256" key="11">
    <source>
        <dbReference type="PROSITE-ProRule" id="PRU00108"/>
    </source>
</evidence>
<dbReference type="CDD" id="cd00086">
    <property type="entry name" value="homeodomain"/>
    <property type="match status" value="1"/>
</dbReference>
<evidence type="ECO:0000256" key="5">
    <source>
        <dbReference type="ARBA" id="ARBA00023125"/>
    </source>
</evidence>
<evidence type="ECO:0000256" key="2">
    <source>
        <dbReference type="ARBA" id="ARBA00006503"/>
    </source>
</evidence>
<dbReference type="Gene3D" id="1.10.10.60">
    <property type="entry name" value="Homeodomain-like"/>
    <property type="match status" value="1"/>
</dbReference>
<dbReference type="PANTHER" id="PTHR45882:SF1">
    <property type="entry name" value="PITUITARY HOMEOBOX 1"/>
    <property type="match status" value="1"/>
</dbReference>
<evidence type="ECO:0000256" key="10">
    <source>
        <dbReference type="PIRNR" id="PIRNR000563"/>
    </source>
</evidence>
<dbReference type="Pfam" id="PF00046">
    <property type="entry name" value="Homeodomain"/>
    <property type="match status" value="1"/>
</dbReference>
<keyword evidence="3 10" id="KW-0217">Developmental protein</keyword>
<dbReference type="GO" id="GO:0005634">
    <property type="term" value="C:nucleus"/>
    <property type="evidence" value="ECO:0007669"/>
    <property type="project" value="UniProtKB-SubCell"/>
</dbReference>
<reference evidence="15" key="1">
    <citation type="journal article" date="2023" name="Science">
        <title>Genome structures resolve the early diversification of teleost fishes.</title>
        <authorList>
            <person name="Parey E."/>
            <person name="Louis A."/>
            <person name="Montfort J."/>
            <person name="Bouchez O."/>
            <person name="Roques C."/>
            <person name="Iampietro C."/>
            <person name="Lluch J."/>
            <person name="Castinel A."/>
            <person name="Donnadieu C."/>
            <person name="Desvignes T."/>
            <person name="Floi Bucao C."/>
            <person name="Jouanno E."/>
            <person name="Wen M."/>
            <person name="Mejri S."/>
            <person name="Dirks R."/>
            <person name="Jansen H."/>
            <person name="Henkel C."/>
            <person name="Chen W.J."/>
            <person name="Zahm M."/>
            <person name="Cabau C."/>
            <person name="Klopp C."/>
            <person name="Thompson A.W."/>
            <person name="Robinson-Rechavi M."/>
            <person name="Braasch I."/>
            <person name="Lecointre G."/>
            <person name="Bobe J."/>
            <person name="Postlethwait J.H."/>
            <person name="Berthelot C."/>
            <person name="Roest Crollius H."/>
            <person name="Guiguen Y."/>
        </authorList>
    </citation>
    <scope>NUCLEOTIDE SEQUENCE</scope>
    <source>
        <strain evidence="15">NC1722</strain>
    </source>
</reference>
<dbReference type="SUPFAM" id="SSF46689">
    <property type="entry name" value="Homeodomain-like"/>
    <property type="match status" value="1"/>
</dbReference>
<dbReference type="PIRSF" id="PIRSF000563">
    <property type="entry name" value="Homeobox_protein_Pitx/Unc30"/>
    <property type="match status" value="1"/>
</dbReference>
<keyword evidence="9 10" id="KW-0539">Nucleus</keyword>
<keyword evidence="16" id="KW-1185">Reference proteome</keyword>
<feature type="region of interest" description="Disordered" evidence="13">
    <location>
        <begin position="1"/>
        <end position="65"/>
    </location>
</feature>
<proteinExistence type="inferred from homology"/>
<evidence type="ECO:0000256" key="6">
    <source>
        <dbReference type="ARBA" id="ARBA00023155"/>
    </source>
</evidence>
<evidence type="ECO:0000313" key="15">
    <source>
        <dbReference type="EMBL" id="KAJ8394444.1"/>
    </source>
</evidence>
<evidence type="ECO:0000256" key="13">
    <source>
        <dbReference type="SAM" id="MobiDB-lite"/>
    </source>
</evidence>
<keyword evidence="4" id="KW-0805">Transcription regulation</keyword>
<dbReference type="InterPro" id="IPR009057">
    <property type="entry name" value="Homeodomain-like_sf"/>
</dbReference>
<feature type="domain" description="Homeobox" evidence="14">
    <location>
        <begin position="51"/>
        <end position="111"/>
    </location>
</feature>
<evidence type="ECO:0000256" key="3">
    <source>
        <dbReference type="ARBA" id="ARBA00022473"/>
    </source>
</evidence>
<dbReference type="GO" id="GO:0009653">
    <property type="term" value="P:anatomical structure morphogenesis"/>
    <property type="evidence" value="ECO:0007669"/>
    <property type="project" value="TreeGrafter"/>
</dbReference>
<dbReference type="InterPro" id="IPR017970">
    <property type="entry name" value="Homeobox_CS"/>
</dbReference>
<protein>
    <recommendedName>
        <fullName evidence="10">Homeobox protein</fullName>
    </recommendedName>
</protein>
<dbReference type="FunFam" id="1.10.10.60:FF:000679">
    <property type="entry name" value="Homeobox protein aristaless"/>
    <property type="match status" value="1"/>
</dbReference>
<feature type="DNA-binding region" description="Homeobox" evidence="11">
    <location>
        <begin position="53"/>
        <end position="112"/>
    </location>
</feature>
<dbReference type="AlphaFoldDB" id="A0AAD7S1W8"/>
<feature type="compositionally biased region" description="Basic and acidic residues" evidence="13">
    <location>
        <begin position="29"/>
        <end position="50"/>
    </location>
</feature>
<evidence type="ECO:0000256" key="7">
    <source>
        <dbReference type="ARBA" id="ARBA00023159"/>
    </source>
</evidence>
<dbReference type="Proteomes" id="UP001221898">
    <property type="component" value="Unassembled WGS sequence"/>
</dbReference>
<keyword evidence="7" id="KW-0010">Activator</keyword>
<evidence type="ECO:0000313" key="16">
    <source>
        <dbReference type="Proteomes" id="UP001221898"/>
    </source>
</evidence>
<dbReference type="GO" id="GO:0000978">
    <property type="term" value="F:RNA polymerase II cis-regulatory region sequence-specific DNA binding"/>
    <property type="evidence" value="ECO:0007669"/>
    <property type="project" value="TreeGrafter"/>
</dbReference>
<sequence length="237" mass="26542">MASTSHLARTSSGAREAQHSSSESSDTEITEKDRGPETHSGDRSGDEPKMKKPRRRRTHFTSQQLQELEGTFLRNRYPDMSMREEIAGWTNLSEPRVRVWFKNRRAKWRKREQVEVCKSGYLPQLAGLAQPYEDLYRPYSYSTWSGKTLPPPPLPFFNTMNPHPPQTAFPSPSSTLPPNAGHSAPPTPPAPGLSNVTGSALASAMSPPTRDISPASPYGVYRDMPLNLHQAFTRTEH</sequence>
<feature type="compositionally biased region" description="Polar residues" evidence="13">
    <location>
        <begin position="1"/>
        <end position="13"/>
    </location>
</feature>
<dbReference type="EMBL" id="JAINUG010000126">
    <property type="protein sequence ID" value="KAJ8394444.1"/>
    <property type="molecule type" value="Genomic_DNA"/>
</dbReference>
<dbReference type="PANTHER" id="PTHR45882">
    <property type="entry name" value="PITUITARY HOMEOBOX HOMOLOG PTX1"/>
    <property type="match status" value="1"/>
</dbReference>
<comment type="similarity">
    <text evidence="2 10">Belongs to the paired homeobox family. Bicoid subfamily.</text>
</comment>
<comment type="caution">
    <text evidence="15">The sequence shown here is derived from an EMBL/GenBank/DDBJ whole genome shotgun (WGS) entry which is preliminary data.</text>
</comment>
<feature type="compositionally biased region" description="Polar residues" evidence="13">
    <location>
        <begin position="168"/>
        <end position="177"/>
    </location>
</feature>
<keyword evidence="6 11" id="KW-0371">Homeobox</keyword>
<dbReference type="PROSITE" id="PS50071">
    <property type="entry name" value="HOMEOBOX_2"/>
    <property type="match status" value="1"/>
</dbReference>
<dbReference type="InterPro" id="IPR001356">
    <property type="entry name" value="HD"/>
</dbReference>
<dbReference type="GO" id="GO:0000981">
    <property type="term" value="F:DNA-binding transcription factor activity, RNA polymerase II-specific"/>
    <property type="evidence" value="ECO:0007669"/>
    <property type="project" value="InterPro"/>
</dbReference>
<keyword evidence="5 10" id="KW-0238">DNA-binding</keyword>
<dbReference type="PROSITE" id="PS00027">
    <property type="entry name" value="HOMEOBOX_1"/>
    <property type="match status" value="1"/>
</dbReference>
<organism evidence="15 16">
    <name type="scientific">Aldrovandia affinis</name>
    <dbReference type="NCBI Taxonomy" id="143900"/>
    <lineage>
        <taxon>Eukaryota</taxon>
        <taxon>Metazoa</taxon>
        <taxon>Chordata</taxon>
        <taxon>Craniata</taxon>
        <taxon>Vertebrata</taxon>
        <taxon>Euteleostomi</taxon>
        <taxon>Actinopterygii</taxon>
        <taxon>Neopterygii</taxon>
        <taxon>Teleostei</taxon>
        <taxon>Notacanthiformes</taxon>
        <taxon>Halosauridae</taxon>
        <taxon>Aldrovandia</taxon>
    </lineage>
</organism>
<evidence type="ECO:0000256" key="12">
    <source>
        <dbReference type="RuleBase" id="RU000682"/>
    </source>
</evidence>
<evidence type="ECO:0000256" key="4">
    <source>
        <dbReference type="ARBA" id="ARBA00023015"/>
    </source>
</evidence>
<feature type="region of interest" description="Disordered" evidence="13">
    <location>
        <begin position="160"/>
        <end position="220"/>
    </location>
</feature>
<comment type="subcellular location">
    <subcellularLocation>
        <location evidence="1 10 11 12">Nucleus</location>
    </subcellularLocation>
</comment>
<evidence type="ECO:0000259" key="14">
    <source>
        <dbReference type="PROSITE" id="PS50071"/>
    </source>
</evidence>
<name>A0AAD7S1W8_9TELE</name>
<gene>
    <name evidence="15" type="ORF">AAFF_G00046550</name>
</gene>
<evidence type="ECO:0000256" key="8">
    <source>
        <dbReference type="ARBA" id="ARBA00023163"/>
    </source>
</evidence>
<accession>A0AAD7S1W8</accession>